<reference evidence="1 2" key="1">
    <citation type="journal article" date="2014" name="Curr. Biol.">
        <title>The genome of the clonal raider ant Cerapachys biroi.</title>
        <authorList>
            <person name="Oxley P.R."/>
            <person name="Ji L."/>
            <person name="Fetter-Pruneda I."/>
            <person name="McKenzie S.K."/>
            <person name="Li C."/>
            <person name="Hu H."/>
            <person name="Zhang G."/>
            <person name="Kronauer D.J."/>
        </authorList>
    </citation>
    <scope>NUCLEOTIDE SEQUENCE [LARGE SCALE GENOMIC DNA]</scope>
</reference>
<organism evidence="1 2">
    <name type="scientific">Ooceraea biroi</name>
    <name type="common">Clonal raider ant</name>
    <name type="synonym">Cerapachys biroi</name>
    <dbReference type="NCBI Taxonomy" id="2015173"/>
    <lineage>
        <taxon>Eukaryota</taxon>
        <taxon>Metazoa</taxon>
        <taxon>Ecdysozoa</taxon>
        <taxon>Arthropoda</taxon>
        <taxon>Hexapoda</taxon>
        <taxon>Insecta</taxon>
        <taxon>Pterygota</taxon>
        <taxon>Neoptera</taxon>
        <taxon>Endopterygota</taxon>
        <taxon>Hymenoptera</taxon>
        <taxon>Apocrita</taxon>
        <taxon>Aculeata</taxon>
        <taxon>Formicoidea</taxon>
        <taxon>Formicidae</taxon>
        <taxon>Dorylinae</taxon>
        <taxon>Ooceraea</taxon>
    </lineage>
</organism>
<proteinExistence type="predicted"/>
<accession>A0A026X1D0</accession>
<dbReference type="Proteomes" id="UP000053097">
    <property type="component" value="Unassembled WGS sequence"/>
</dbReference>
<feature type="non-terminal residue" evidence="1">
    <location>
        <position position="64"/>
    </location>
</feature>
<keyword evidence="2" id="KW-1185">Reference proteome</keyword>
<dbReference type="EMBL" id="KK107041">
    <property type="protein sequence ID" value="EZA61821.1"/>
    <property type="molecule type" value="Genomic_DNA"/>
</dbReference>
<dbReference type="AlphaFoldDB" id="A0A026X1D0"/>
<evidence type="ECO:0000313" key="2">
    <source>
        <dbReference type="Proteomes" id="UP000053097"/>
    </source>
</evidence>
<name>A0A026X1D0_OOCBI</name>
<protein>
    <submittedName>
        <fullName evidence="1">Uncharacterized protein</fullName>
    </submittedName>
</protein>
<gene>
    <name evidence="1" type="ORF">X777_09613</name>
</gene>
<sequence>MQYVKMRQKETIALRSVAVTPQLEDEATILKERAMDKGPIDVEMVDSPISPMFPLTQADPLIQA</sequence>
<evidence type="ECO:0000313" key="1">
    <source>
        <dbReference type="EMBL" id="EZA61821.1"/>
    </source>
</evidence>